<name>A0A8J8NXR9_HALGN</name>
<keyword evidence="4 6" id="KW-1133">Transmembrane helix</keyword>
<evidence type="ECO:0000256" key="3">
    <source>
        <dbReference type="ARBA" id="ARBA00022692"/>
    </source>
</evidence>
<feature type="transmembrane region" description="Helical" evidence="6">
    <location>
        <begin position="318"/>
        <end position="340"/>
    </location>
</feature>
<evidence type="ECO:0000256" key="4">
    <source>
        <dbReference type="ARBA" id="ARBA00022989"/>
    </source>
</evidence>
<reference evidence="7" key="1">
    <citation type="submission" date="2019-06" db="EMBL/GenBank/DDBJ databases">
        <authorList>
            <person name="Zheng W."/>
        </authorList>
    </citation>
    <scope>NUCLEOTIDE SEQUENCE</scope>
    <source>
        <strain evidence="7">QDHG01</strain>
    </source>
</reference>
<evidence type="ECO:0000256" key="2">
    <source>
        <dbReference type="ARBA" id="ARBA00022448"/>
    </source>
</evidence>
<feature type="transmembrane region" description="Helical" evidence="6">
    <location>
        <begin position="200"/>
        <end position="220"/>
    </location>
</feature>
<feature type="transmembrane region" description="Helical" evidence="6">
    <location>
        <begin position="368"/>
        <end position="387"/>
    </location>
</feature>
<gene>
    <name evidence="7" type="ORF">FGO68_gene9176</name>
</gene>
<accession>A0A8J8NXR9</accession>
<evidence type="ECO:0008006" key="9">
    <source>
        <dbReference type="Google" id="ProtNLM"/>
    </source>
</evidence>
<dbReference type="GO" id="GO:0016020">
    <property type="term" value="C:membrane"/>
    <property type="evidence" value="ECO:0007669"/>
    <property type="project" value="UniProtKB-SubCell"/>
</dbReference>
<protein>
    <recommendedName>
        <fullName evidence="9">Cationic amino acid transporter</fullName>
    </recommendedName>
</protein>
<keyword evidence="8" id="KW-1185">Reference proteome</keyword>
<evidence type="ECO:0000256" key="6">
    <source>
        <dbReference type="SAM" id="Phobius"/>
    </source>
</evidence>
<keyword evidence="3 6" id="KW-0812">Transmembrane</keyword>
<feature type="transmembrane region" description="Helical" evidence="6">
    <location>
        <begin position="491"/>
        <end position="512"/>
    </location>
</feature>
<dbReference type="AlphaFoldDB" id="A0A8J8NXR9"/>
<organism evidence="7 8">
    <name type="scientific">Halteria grandinella</name>
    <dbReference type="NCBI Taxonomy" id="5974"/>
    <lineage>
        <taxon>Eukaryota</taxon>
        <taxon>Sar</taxon>
        <taxon>Alveolata</taxon>
        <taxon>Ciliophora</taxon>
        <taxon>Intramacronucleata</taxon>
        <taxon>Spirotrichea</taxon>
        <taxon>Stichotrichia</taxon>
        <taxon>Sporadotrichida</taxon>
        <taxon>Halteriidae</taxon>
        <taxon>Halteria</taxon>
    </lineage>
</organism>
<feature type="transmembrane region" description="Helical" evidence="6">
    <location>
        <begin position="518"/>
        <end position="539"/>
    </location>
</feature>
<keyword evidence="5 6" id="KW-0472">Membrane</keyword>
<dbReference type="Gene3D" id="1.20.1740.10">
    <property type="entry name" value="Amino acid/polyamine transporter I"/>
    <property type="match status" value="1"/>
</dbReference>
<feature type="transmembrane region" description="Helical" evidence="6">
    <location>
        <begin position="169"/>
        <end position="188"/>
    </location>
</feature>
<dbReference type="Pfam" id="PF13520">
    <property type="entry name" value="AA_permease_2"/>
    <property type="match status" value="1"/>
</dbReference>
<feature type="transmembrane region" description="Helical" evidence="6">
    <location>
        <begin position="70"/>
        <end position="96"/>
    </location>
</feature>
<comment type="subcellular location">
    <subcellularLocation>
        <location evidence="1">Membrane</location>
        <topology evidence="1">Multi-pass membrane protein</topology>
    </subcellularLocation>
</comment>
<dbReference type="Proteomes" id="UP000785679">
    <property type="component" value="Unassembled WGS sequence"/>
</dbReference>
<feature type="transmembrane region" description="Helical" evidence="6">
    <location>
        <begin position="420"/>
        <end position="442"/>
    </location>
</feature>
<evidence type="ECO:0000313" key="7">
    <source>
        <dbReference type="EMBL" id="TNV82059.1"/>
    </source>
</evidence>
<sequence length="561" mass="63259">MSGIDYAEKSRWDFIKHRMWKKQSKRKLCNQLENESELRRCLNYFDLICYGLGANIGSNFFLFIGELLLIAGPSICISFFVGGVISMITAVCFAELSSRIPTNGGQYSYVYIYYGECIGWIAFVLMSFEYGLSSALNAVGFMHTLKVAINEVGFSIPDYWISTDIWKDVISINPAATIMIVLLILLMLRGIKESITVNNIFTVGIMLFYQYANVLSIAIFDYNKAQPFFRNGEIGVMRGAAVAFFGYTSFEQPITVAEEAINPQRDLPKSLTRQIMIETVQYSVLAYLVSGFINIDKIDPSNENTQIPNGLKEAGYPWHGYFILIGTLIGMFPAVLDSLLSQTRILYRVSKDNVIGKRFMSVNPKTKVPQYSVIFTGVVILVIVLLFDISFLAQFISLSTLCGYCLIMSIVAFKKMARKTWSAVLQGLLFFLSMALGFIHSMQTNSDYLLLTILAGVILNILVILIEAKVHPDLATMQEDERENLIFKDKPYTCMWNPFLPSIGISCSALVIGYMDIVVWSSFFIGTILIGISYFLYVIPRKHKEKLSKMQQSQKNGNLQI</sequence>
<feature type="transmembrane region" description="Helical" evidence="6">
    <location>
        <begin position="393"/>
        <end position="413"/>
    </location>
</feature>
<comment type="caution">
    <text evidence="7">The sequence shown here is derived from an EMBL/GenBank/DDBJ whole genome shotgun (WGS) entry which is preliminary data.</text>
</comment>
<feature type="transmembrane region" description="Helical" evidence="6">
    <location>
        <begin position="44"/>
        <end position="64"/>
    </location>
</feature>
<feature type="transmembrane region" description="Helical" evidence="6">
    <location>
        <begin position="108"/>
        <end position="128"/>
    </location>
</feature>
<dbReference type="PANTHER" id="PTHR43243">
    <property type="entry name" value="INNER MEMBRANE TRANSPORTER YGJI-RELATED"/>
    <property type="match status" value="1"/>
</dbReference>
<dbReference type="OrthoDB" id="3900342at2759"/>
<evidence type="ECO:0000313" key="8">
    <source>
        <dbReference type="Proteomes" id="UP000785679"/>
    </source>
</evidence>
<dbReference type="GO" id="GO:0015171">
    <property type="term" value="F:amino acid transmembrane transporter activity"/>
    <property type="evidence" value="ECO:0007669"/>
    <property type="project" value="TreeGrafter"/>
</dbReference>
<feature type="transmembrane region" description="Helical" evidence="6">
    <location>
        <begin position="448"/>
        <end position="470"/>
    </location>
</feature>
<dbReference type="EMBL" id="RRYP01005413">
    <property type="protein sequence ID" value="TNV82059.1"/>
    <property type="molecule type" value="Genomic_DNA"/>
</dbReference>
<evidence type="ECO:0000256" key="5">
    <source>
        <dbReference type="ARBA" id="ARBA00023136"/>
    </source>
</evidence>
<proteinExistence type="predicted"/>
<evidence type="ECO:0000256" key="1">
    <source>
        <dbReference type="ARBA" id="ARBA00004141"/>
    </source>
</evidence>
<keyword evidence="2" id="KW-0813">Transport</keyword>
<dbReference type="PANTHER" id="PTHR43243:SF4">
    <property type="entry name" value="CATIONIC AMINO ACID TRANSPORTER 4"/>
    <property type="match status" value="1"/>
</dbReference>
<dbReference type="InterPro" id="IPR002293">
    <property type="entry name" value="AA/rel_permease1"/>
</dbReference>